<dbReference type="RefSeq" id="WP_015319713.1">
    <property type="nucleotide sequence ID" value="NC_019974.1"/>
</dbReference>
<gene>
    <name evidence="2" type="ORF">Natoc_0392</name>
</gene>
<organism evidence="2 3">
    <name type="scientific">Natronococcus occultus SP4</name>
    <dbReference type="NCBI Taxonomy" id="694430"/>
    <lineage>
        <taxon>Archaea</taxon>
        <taxon>Methanobacteriati</taxon>
        <taxon>Methanobacteriota</taxon>
        <taxon>Stenosarchaea group</taxon>
        <taxon>Halobacteria</taxon>
        <taxon>Halobacteriales</taxon>
        <taxon>Natrialbaceae</taxon>
        <taxon>Natronococcus</taxon>
    </lineage>
</organism>
<dbReference type="EMBL" id="CP003929">
    <property type="protein sequence ID" value="AGB36257.1"/>
    <property type="molecule type" value="Genomic_DNA"/>
</dbReference>
<sequence>MEADSTASEGGVTKGTSSTGSTIEIETEYKAVLLTAVGAIVGAFLPWYSVLGATVFGFEGDGAISLIAGIVVLGYAWYSDAEKRAMMLGIGGGILITIIALFHVTGLSALGVYLTLLAGIGMLIASASGYRKLS</sequence>
<name>L0JTC0_9EURY</name>
<accession>L0JTC0</accession>
<evidence type="ECO:0000256" key="1">
    <source>
        <dbReference type="SAM" id="Phobius"/>
    </source>
</evidence>
<protein>
    <submittedName>
        <fullName evidence="2">Uncharacterized protein</fullName>
    </submittedName>
</protein>
<reference evidence="2 3" key="1">
    <citation type="submission" date="2012-11" db="EMBL/GenBank/DDBJ databases">
        <title>FINISHED of Natronococcus occultus SP4, DSM 3396.</title>
        <authorList>
            <consortium name="DOE Joint Genome Institute"/>
            <person name="Eisen J."/>
            <person name="Huntemann M."/>
            <person name="Wei C.-L."/>
            <person name="Han J."/>
            <person name="Detter J.C."/>
            <person name="Han C."/>
            <person name="Tapia R."/>
            <person name="Chen A."/>
            <person name="Kyrpides N."/>
            <person name="Mavromatis K."/>
            <person name="Markowitz V."/>
            <person name="Szeto E."/>
            <person name="Ivanova N."/>
            <person name="Mikhailova N."/>
            <person name="Ovchinnikova G."/>
            <person name="Pagani I."/>
            <person name="Pati A."/>
            <person name="Goodwin L."/>
            <person name="Nordberg H.P."/>
            <person name="Cantor M.N."/>
            <person name="Hua S.X."/>
            <person name="Woyke T."/>
            <person name="Eisen J."/>
            <person name="Klenk H.-P."/>
            <person name="Klenk H.-P."/>
        </authorList>
    </citation>
    <scope>NUCLEOTIDE SEQUENCE [LARGE SCALE GENOMIC DNA]</scope>
    <source>
        <strain evidence="2 3">SP4</strain>
    </source>
</reference>
<dbReference type="OrthoDB" id="376200at2157"/>
<feature type="transmembrane region" description="Helical" evidence="1">
    <location>
        <begin position="31"/>
        <end position="50"/>
    </location>
</feature>
<dbReference type="Proteomes" id="UP000010878">
    <property type="component" value="Chromosome"/>
</dbReference>
<dbReference type="eggNOG" id="arCOG13451">
    <property type="taxonomic scope" value="Archaea"/>
</dbReference>
<evidence type="ECO:0000313" key="2">
    <source>
        <dbReference type="EMBL" id="AGB36257.1"/>
    </source>
</evidence>
<dbReference type="AlphaFoldDB" id="L0JTC0"/>
<proteinExistence type="predicted"/>
<feature type="transmembrane region" description="Helical" evidence="1">
    <location>
        <begin position="62"/>
        <end position="78"/>
    </location>
</feature>
<keyword evidence="1" id="KW-0472">Membrane</keyword>
<feature type="transmembrane region" description="Helical" evidence="1">
    <location>
        <begin position="85"/>
        <end position="104"/>
    </location>
</feature>
<dbReference type="HOGENOM" id="CLU_1891495_0_0_2"/>
<evidence type="ECO:0000313" key="3">
    <source>
        <dbReference type="Proteomes" id="UP000010878"/>
    </source>
</evidence>
<keyword evidence="1" id="KW-1133">Transmembrane helix</keyword>
<keyword evidence="1" id="KW-0812">Transmembrane</keyword>
<feature type="transmembrane region" description="Helical" evidence="1">
    <location>
        <begin position="110"/>
        <end position="130"/>
    </location>
</feature>
<dbReference type="GeneID" id="14405420"/>
<keyword evidence="3" id="KW-1185">Reference proteome</keyword>
<dbReference type="KEGG" id="nou:Natoc_0392"/>